<name>A0A6L2JBZ8_TANCI</name>
<evidence type="ECO:0000313" key="5">
    <source>
        <dbReference type="EMBL" id="GEU34280.1"/>
    </source>
</evidence>
<dbReference type="EMBL" id="BKCJ010000559">
    <property type="protein sequence ID" value="GEU34280.1"/>
    <property type="molecule type" value="Genomic_DNA"/>
</dbReference>
<evidence type="ECO:0000256" key="4">
    <source>
        <dbReference type="ARBA" id="ARBA00023136"/>
    </source>
</evidence>
<accession>A0A6L2JBZ8</accession>
<dbReference type="AlphaFoldDB" id="A0A6L2JBZ8"/>
<sequence length="109" mass="12289">MTHAAQIDLTTNEMKKAVEDLQNDLKSLPGLLIQSHKKLELLEVIPLVTFITLLIELASRIEGGILKTVEELADLAKFKKVKDEMELQKTQDTSKIVDNTEKVIAHQRV</sequence>
<keyword evidence="3" id="KW-1133">Transmembrane helix</keyword>
<reference evidence="5" key="1">
    <citation type="journal article" date="2019" name="Sci. Rep.">
        <title>Draft genome of Tanacetum cinerariifolium, the natural source of mosquito coil.</title>
        <authorList>
            <person name="Yamashiro T."/>
            <person name="Shiraishi A."/>
            <person name="Satake H."/>
            <person name="Nakayama K."/>
        </authorList>
    </citation>
    <scope>NUCLEOTIDE SEQUENCE</scope>
</reference>
<comment type="caution">
    <text evidence="5">The sequence shown here is derived from an EMBL/GenBank/DDBJ whole genome shotgun (WGS) entry which is preliminary data.</text>
</comment>
<comment type="subcellular location">
    <subcellularLocation>
        <location evidence="1">Membrane</location>
        <topology evidence="1">Multi-pass membrane protein</topology>
    </subcellularLocation>
</comment>
<evidence type="ECO:0000256" key="3">
    <source>
        <dbReference type="ARBA" id="ARBA00022989"/>
    </source>
</evidence>
<dbReference type="PANTHER" id="PTHR31086">
    <property type="entry name" value="ALUMINUM-ACTIVATED MALATE TRANSPORTER 10"/>
    <property type="match status" value="1"/>
</dbReference>
<keyword evidence="4" id="KW-0472">Membrane</keyword>
<keyword evidence="2" id="KW-0812">Transmembrane</keyword>
<evidence type="ECO:0000256" key="1">
    <source>
        <dbReference type="ARBA" id="ARBA00004141"/>
    </source>
</evidence>
<gene>
    <name evidence="5" type="ORF">Tci_006258</name>
</gene>
<organism evidence="5">
    <name type="scientific">Tanacetum cinerariifolium</name>
    <name type="common">Dalmatian daisy</name>
    <name type="synonym">Chrysanthemum cinerariifolium</name>
    <dbReference type="NCBI Taxonomy" id="118510"/>
    <lineage>
        <taxon>Eukaryota</taxon>
        <taxon>Viridiplantae</taxon>
        <taxon>Streptophyta</taxon>
        <taxon>Embryophyta</taxon>
        <taxon>Tracheophyta</taxon>
        <taxon>Spermatophyta</taxon>
        <taxon>Magnoliopsida</taxon>
        <taxon>eudicotyledons</taxon>
        <taxon>Gunneridae</taxon>
        <taxon>Pentapetalae</taxon>
        <taxon>asterids</taxon>
        <taxon>campanulids</taxon>
        <taxon>Asterales</taxon>
        <taxon>Asteraceae</taxon>
        <taxon>Asteroideae</taxon>
        <taxon>Anthemideae</taxon>
        <taxon>Anthemidinae</taxon>
        <taxon>Tanacetum</taxon>
    </lineage>
</organism>
<evidence type="ECO:0000256" key="2">
    <source>
        <dbReference type="ARBA" id="ARBA00022692"/>
    </source>
</evidence>
<protein>
    <submittedName>
        <fullName evidence="5">Aluminum-activated malate transporter 10-like</fullName>
    </submittedName>
</protein>
<dbReference type="GO" id="GO:0016020">
    <property type="term" value="C:membrane"/>
    <property type="evidence" value="ECO:0007669"/>
    <property type="project" value="UniProtKB-SubCell"/>
</dbReference>
<proteinExistence type="predicted"/>